<evidence type="ECO:0000259" key="14">
    <source>
        <dbReference type="Pfam" id="PF00394"/>
    </source>
</evidence>
<keyword evidence="9" id="KW-0479">Metal-binding</keyword>
<dbReference type="CDD" id="cd13849">
    <property type="entry name" value="CuRO_1_LCC_plant"/>
    <property type="match status" value="1"/>
</dbReference>
<dbReference type="InterPro" id="IPR034289">
    <property type="entry name" value="CuRO_3_LCC"/>
</dbReference>
<protein>
    <recommendedName>
        <fullName evidence="6">laccase</fullName>
        <ecNumber evidence="6">1.10.3.2</ecNumber>
    </recommendedName>
</protein>
<keyword evidence="11" id="KW-0560">Oxidoreductase</keyword>
<feature type="domain" description="Plastocyanin-like" evidence="15">
    <location>
        <begin position="344"/>
        <end position="478"/>
    </location>
</feature>
<feature type="domain" description="Plastocyanin-like" evidence="14">
    <location>
        <begin position="133"/>
        <end position="235"/>
    </location>
</feature>
<comment type="similarity">
    <text evidence="5">Belongs to the multicopper oxidase family.</text>
</comment>
<evidence type="ECO:0000256" key="1">
    <source>
        <dbReference type="ARBA" id="ARBA00000349"/>
    </source>
</evidence>
<evidence type="ECO:0000256" key="9">
    <source>
        <dbReference type="ARBA" id="ARBA00022723"/>
    </source>
</evidence>
<dbReference type="GO" id="GO:0005507">
    <property type="term" value="F:copper ion binding"/>
    <property type="evidence" value="ECO:0007669"/>
    <property type="project" value="InterPro"/>
</dbReference>
<sequence length="495" mass="55545">IQEASYTRLCQTKNILTVNGQFPGPTIYARRGDTVVVEVYNHAKINVTLHWHGVKQPRNPWSDGPEYITQCPIKPAANFTYNVALSDEEGTIWWHAHSDWTRATVHGAIIVYPPENNKTYPFLKPHREITVILDMFRMTVKKGKRYLLRLVNAAMNDEVFFAIARHPLTVVGADGSYMKPYTTDYVMISPGQTMDLLLEANQPSNALYYMAAKAYSSSSIVGYDNTTTTAVLQYTAGHSTNDNTSTTYFPYLPPFNSTDAVANFTNGLKSLASEDHPITVPHRIDRRLFISVSINQFPCSNNSCEGPNGTRLAASLNNISFALPSIDVLGAYYRSIVGVFKKGFPNRPPLLFNFTGDDLPSSLTLPKNDTKVKVLEFNKSVEIVFQGTNLVAALNHPMHLHGYSFYVVGHGPGNFDKNRDPREYNLVDPPLLNTFGVPRNGWAAIRFRTNNPGVWFMHCHFERHVIWGMETVLIVKNGEKPEAQMLPPPPYMPPC</sequence>
<comment type="catalytic activity">
    <reaction evidence="1">
        <text>4 hydroquinone + O2 = 4 benzosemiquinone + 2 H2O</text>
        <dbReference type="Rhea" id="RHEA:11276"/>
        <dbReference type="ChEBI" id="CHEBI:15377"/>
        <dbReference type="ChEBI" id="CHEBI:15379"/>
        <dbReference type="ChEBI" id="CHEBI:17594"/>
        <dbReference type="ChEBI" id="CHEBI:17977"/>
        <dbReference type="EC" id="1.10.3.2"/>
    </reaction>
</comment>
<proteinExistence type="inferred from homology"/>
<keyword evidence="8" id="KW-0964">Secreted</keyword>
<dbReference type="Pfam" id="PF07732">
    <property type="entry name" value="Cu-oxidase_3"/>
    <property type="match status" value="1"/>
</dbReference>
<evidence type="ECO:0000256" key="13">
    <source>
        <dbReference type="ARBA" id="ARBA00023185"/>
    </source>
</evidence>
<dbReference type="GO" id="GO:0052716">
    <property type="term" value="F:hydroquinone:oxygen oxidoreductase activity"/>
    <property type="evidence" value="ECO:0007669"/>
    <property type="project" value="UniProtKB-EC"/>
</dbReference>
<dbReference type="SUPFAM" id="SSF49503">
    <property type="entry name" value="Cupredoxins"/>
    <property type="match status" value="3"/>
</dbReference>
<dbReference type="InterPro" id="IPR002355">
    <property type="entry name" value="Cu_oxidase_Cu_BS"/>
</dbReference>
<dbReference type="CDD" id="cd13875">
    <property type="entry name" value="CuRO_2_LCC_plant"/>
    <property type="match status" value="1"/>
</dbReference>
<evidence type="ECO:0000256" key="6">
    <source>
        <dbReference type="ARBA" id="ARBA00012297"/>
    </source>
</evidence>
<evidence type="ECO:0000256" key="3">
    <source>
        <dbReference type="ARBA" id="ARBA00002075"/>
    </source>
</evidence>
<dbReference type="GO" id="GO:0048046">
    <property type="term" value="C:apoplast"/>
    <property type="evidence" value="ECO:0007669"/>
    <property type="project" value="UniProtKB-SubCell"/>
</dbReference>
<comment type="function">
    <text evidence="3">Lignin degradation and detoxification of lignin-derived products.</text>
</comment>
<evidence type="ECO:0000256" key="10">
    <source>
        <dbReference type="ARBA" id="ARBA00022737"/>
    </source>
</evidence>
<dbReference type="PANTHER" id="PTHR11709:SF262">
    <property type="entry name" value="LACCASE-14"/>
    <property type="match status" value="1"/>
</dbReference>
<comment type="cofactor">
    <cofactor evidence="2">
        <name>Cu cation</name>
        <dbReference type="ChEBI" id="CHEBI:23378"/>
    </cofactor>
</comment>
<keyword evidence="12" id="KW-0186">Copper</keyword>
<dbReference type="GO" id="GO:0046274">
    <property type="term" value="P:lignin catabolic process"/>
    <property type="evidence" value="ECO:0007669"/>
    <property type="project" value="UniProtKB-KW"/>
</dbReference>
<evidence type="ECO:0000256" key="11">
    <source>
        <dbReference type="ARBA" id="ARBA00023002"/>
    </source>
</evidence>
<dbReference type="Pfam" id="PF07731">
    <property type="entry name" value="Cu-oxidase_2"/>
    <property type="match status" value="1"/>
</dbReference>
<reference evidence="17" key="1">
    <citation type="submission" date="2017-07" db="EMBL/GenBank/DDBJ databases">
        <title>Taro Niue Genome Assembly and Annotation.</title>
        <authorList>
            <person name="Atibalentja N."/>
            <person name="Keating K."/>
            <person name="Fields C.J."/>
        </authorList>
    </citation>
    <scope>NUCLEOTIDE SEQUENCE</scope>
    <source>
        <strain evidence="17">Niue_2</strain>
        <tissue evidence="17">Leaf</tissue>
    </source>
</reference>
<evidence type="ECO:0000256" key="12">
    <source>
        <dbReference type="ARBA" id="ARBA00023008"/>
    </source>
</evidence>
<dbReference type="Gene3D" id="2.60.40.420">
    <property type="entry name" value="Cupredoxins - blue copper proteins"/>
    <property type="match status" value="3"/>
</dbReference>
<dbReference type="PROSITE" id="PS00080">
    <property type="entry name" value="MULTICOPPER_OXIDASE2"/>
    <property type="match status" value="1"/>
</dbReference>
<dbReference type="EMBL" id="NMUH01010904">
    <property type="protein sequence ID" value="MQM21352.1"/>
    <property type="molecule type" value="Genomic_DNA"/>
</dbReference>
<feature type="non-terminal residue" evidence="17">
    <location>
        <position position="1"/>
    </location>
</feature>
<dbReference type="OrthoDB" id="2121828at2759"/>
<keyword evidence="7" id="KW-0052">Apoplast</keyword>
<dbReference type="AlphaFoldDB" id="A0A843XQC3"/>
<keyword evidence="10" id="KW-0677">Repeat</keyword>
<organism evidence="17 18">
    <name type="scientific">Colocasia esculenta</name>
    <name type="common">Wild taro</name>
    <name type="synonym">Arum esculentum</name>
    <dbReference type="NCBI Taxonomy" id="4460"/>
    <lineage>
        <taxon>Eukaryota</taxon>
        <taxon>Viridiplantae</taxon>
        <taxon>Streptophyta</taxon>
        <taxon>Embryophyta</taxon>
        <taxon>Tracheophyta</taxon>
        <taxon>Spermatophyta</taxon>
        <taxon>Magnoliopsida</taxon>
        <taxon>Liliopsida</taxon>
        <taxon>Araceae</taxon>
        <taxon>Aroideae</taxon>
        <taxon>Colocasieae</taxon>
        <taxon>Colocasia</taxon>
    </lineage>
</organism>
<evidence type="ECO:0000256" key="8">
    <source>
        <dbReference type="ARBA" id="ARBA00022525"/>
    </source>
</evidence>
<dbReference type="InterPro" id="IPR034285">
    <property type="entry name" value="CuRO_2_LCC"/>
</dbReference>
<gene>
    <name evidence="17" type="ORF">Taro_054391</name>
</gene>
<evidence type="ECO:0000256" key="4">
    <source>
        <dbReference type="ARBA" id="ARBA00004271"/>
    </source>
</evidence>
<evidence type="ECO:0000256" key="5">
    <source>
        <dbReference type="ARBA" id="ARBA00010609"/>
    </source>
</evidence>
<dbReference type="InterPro" id="IPR045087">
    <property type="entry name" value="Cu-oxidase_fam"/>
</dbReference>
<accession>A0A843XQC3</accession>
<evidence type="ECO:0000256" key="2">
    <source>
        <dbReference type="ARBA" id="ARBA00001935"/>
    </source>
</evidence>
<dbReference type="InterPro" id="IPR033138">
    <property type="entry name" value="Cu_oxidase_CS"/>
</dbReference>
<comment type="subcellular location">
    <subcellularLocation>
        <location evidence="4">Secreted</location>
        <location evidence="4">Extracellular space</location>
        <location evidence="4">Apoplast</location>
    </subcellularLocation>
</comment>
<dbReference type="InterPro" id="IPR011707">
    <property type="entry name" value="Cu-oxidase-like_N"/>
</dbReference>
<comment type="caution">
    <text evidence="17">The sequence shown here is derived from an EMBL/GenBank/DDBJ whole genome shotgun (WGS) entry which is preliminary data.</text>
</comment>
<dbReference type="InterPro" id="IPR011706">
    <property type="entry name" value="Cu-oxidase_C"/>
</dbReference>
<feature type="domain" description="Plastocyanin-like" evidence="16">
    <location>
        <begin position="2"/>
        <end position="115"/>
    </location>
</feature>
<evidence type="ECO:0000259" key="15">
    <source>
        <dbReference type="Pfam" id="PF07731"/>
    </source>
</evidence>
<evidence type="ECO:0000313" key="18">
    <source>
        <dbReference type="Proteomes" id="UP000652761"/>
    </source>
</evidence>
<dbReference type="Pfam" id="PF00394">
    <property type="entry name" value="Cu-oxidase"/>
    <property type="match status" value="1"/>
</dbReference>
<dbReference type="EC" id="1.10.3.2" evidence="6"/>
<dbReference type="PANTHER" id="PTHR11709">
    <property type="entry name" value="MULTI-COPPER OXIDASE"/>
    <property type="match status" value="1"/>
</dbReference>
<keyword evidence="13" id="KW-0439">Lignin degradation</keyword>
<evidence type="ECO:0000256" key="7">
    <source>
        <dbReference type="ARBA" id="ARBA00022523"/>
    </source>
</evidence>
<keyword evidence="18" id="KW-1185">Reference proteome</keyword>
<evidence type="ECO:0000313" key="17">
    <source>
        <dbReference type="EMBL" id="MQM21352.1"/>
    </source>
</evidence>
<dbReference type="InterPro" id="IPR034288">
    <property type="entry name" value="CuRO_1_LCC"/>
</dbReference>
<evidence type="ECO:0000259" key="16">
    <source>
        <dbReference type="Pfam" id="PF07732"/>
    </source>
</evidence>
<dbReference type="CDD" id="cd13897">
    <property type="entry name" value="CuRO_3_LCC_plant"/>
    <property type="match status" value="1"/>
</dbReference>
<dbReference type="InterPro" id="IPR001117">
    <property type="entry name" value="Cu-oxidase_2nd"/>
</dbReference>
<dbReference type="Proteomes" id="UP000652761">
    <property type="component" value="Unassembled WGS sequence"/>
</dbReference>
<name>A0A843XQC3_COLES</name>
<dbReference type="InterPro" id="IPR008972">
    <property type="entry name" value="Cupredoxin"/>
</dbReference>
<dbReference type="PROSITE" id="PS00079">
    <property type="entry name" value="MULTICOPPER_OXIDASE1"/>
    <property type="match status" value="1"/>
</dbReference>